<reference evidence="2" key="1">
    <citation type="journal article" date="2016" name="Front. Microbiol.">
        <title>Genome Sequence of the Piezophilic, Mesophilic Sulfate-Reducing Bacterium Desulfovibrio indicus J2T.</title>
        <authorList>
            <person name="Cao J."/>
            <person name="Maignien L."/>
            <person name="Shao Z."/>
            <person name="Alain K."/>
            <person name="Jebbar M."/>
        </authorList>
    </citation>
    <scope>NUCLEOTIDE SEQUENCE</scope>
    <source>
        <strain evidence="2">JCM 32048</strain>
    </source>
</reference>
<accession>A0AA37HHH9</accession>
<feature type="region of interest" description="Disordered" evidence="1">
    <location>
        <begin position="651"/>
        <end position="686"/>
    </location>
</feature>
<comment type="caution">
    <text evidence="2">The sequence shown here is derived from an EMBL/GenBank/DDBJ whole genome shotgun (WGS) entry which is preliminary data.</text>
</comment>
<sequence>MVERIGLHPGVRAPEQRARRSIVAALALAAETGRPWISYSRTRGWYAGGAHYPGCDYTYDTVVPAADELIEAGLVEEVRGLVREGGSGVQSRMRASPLFLERLGADLSIEHVGPGCHLIMRDEDGRMAPLPRTEEVHRMLKGMEAVNEGVHPLRLTVSRKADQSNWRFGPRQWAARKIGKDGCERWAYVLPTPHHYLIRILARGRVDCHGRLYGWYQGLPKLRRAELLLNDDPVAEPDFEHLHPTFLYTIAGIPLTYDPYDTQVIERDHTKLALNVAINAPGGRVGAIRALADHPKWRQEWKLDYRAAERAYDEVARLNAPISHFLGSDAGIRLMGLDSRMCIQVLKGCRKAGIPALPVHDSFIVPATKVGEVEAIMDRVLHETRIGISPGSSMISVKNILQAPRHGAAAAAASPLTAASGSGPGRKASAKGTAAKAISRSVQALPKAQARPVLPVVGEALPASWDLGARNLALVEDFQAAVRARHRKLAAGAAAGWGQAPTASERRLDLSQARGLAEWTAEQERSTGLCVAAGVPYALSDEARAKREKRLAGERERACRPRPPVRPRRPSTYWAKPEAPPAPVNAKLEATLPPIKAKLAPRPSTGLAALLRSRDPILVPEEQGPGWIADPRRRPDGITARAYDGVWRALGRVPSEPEGGHEPPSGPVATPRAAPGCAPYPSRPRA</sequence>
<keyword evidence="3" id="KW-1185">Reference proteome</keyword>
<evidence type="ECO:0000313" key="3">
    <source>
        <dbReference type="Proteomes" id="UP001055286"/>
    </source>
</evidence>
<evidence type="ECO:0000313" key="2">
    <source>
        <dbReference type="EMBL" id="GJD65661.1"/>
    </source>
</evidence>
<feature type="region of interest" description="Disordered" evidence="1">
    <location>
        <begin position="549"/>
        <end position="578"/>
    </location>
</feature>
<gene>
    <name evidence="2" type="ORF">MPEAHAMD_5856</name>
</gene>
<dbReference type="Proteomes" id="UP001055286">
    <property type="component" value="Unassembled WGS sequence"/>
</dbReference>
<dbReference type="EMBL" id="BPQJ01000044">
    <property type="protein sequence ID" value="GJD65661.1"/>
    <property type="molecule type" value="Genomic_DNA"/>
</dbReference>
<dbReference type="AlphaFoldDB" id="A0AA37HHH9"/>
<organism evidence="2 3">
    <name type="scientific">Methylobacterium frigidaeris</name>
    <dbReference type="NCBI Taxonomy" id="2038277"/>
    <lineage>
        <taxon>Bacteria</taxon>
        <taxon>Pseudomonadati</taxon>
        <taxon>Pseudomonadota</taxon>
        <taxon>Alphaproteobacteria</taxon>
        <taxon>Hyphomicrobiales</taxon>
        <taxon>Methylobacteriaceae</taxon>
        <taxon>Methylobacterium</taxon>
    </lineage>
</organism>
<reference evidence="2" key="2">
    <citation type="submission" date="2021-08" db="EMBL/GenBank/DDBJ databases">
        <authorList>
            <person name="Tani A."/>
            <person name="Ola A."/>
            <person name="Ogura Y."/>
            <person name="Katsura K."/>
            <person name="Hayashi T."/>
        </authorList>
    </citation>
    <scope>NUCLEOTIDE SEQUENCE</scope>
    <source>
        <strain evidence="2">JCM 32048</strain>
    </source>
</reference>
<proteinExistence type="predicted"/>
<evidence type="ECO:0000256" key="1">
    <source>
        <dbReference type="SAM" id="MobiDB-lite"/>
    </source>
</evidence>
<feature type="compositionally biased region" description="Basic and acidic residues" evidence="1">
    <location>
        <begin position="549"/>
        <end position="559"/>
    </location>
</feature>
<protein>
    <submittedName>
        <fullName evidence="2">Uncharacterized protein</fullName>
    </submittedName>
</protein>
<name>A0AA37HHH9_9HYPH</name>